<keyword evidence="3" id="KW-1185">Reference proteome</keyword>
<name>A0AAE0UH32_9TELE</name>
<evidence type="ECO:0000256" key="1">
    <source>
        <dbReference type="SAM" id="Coils"/>
    </source>
</evidence>
<keyword evidence="1" id="KW-0175">Coiled coil</keyword>
<accession>A0AAE0UH32</accession>
<dbReference type="EMBL" id="JAUCMX010000535">
    <property type="protein sequence ID" value="KAK3505786.1"/>
    <property type="molecule type" value="Genomic_DNA"/>
</dbReference>
<reference evidence="2" key="1">
    <citation type="submission" date="2023-06" db="EMBL/GenBank/DDBJ databases">
        <title>Male Hemibagrus guttatus genome.</title>
        <authorList>
            <person name="Bian C."/>
        </authorList>
    </citation>
    <scope>NUCLEOTIDE SEQUENCE</scope>
    <source>
        <strain evidence="2">Male_cb2023</strain>
        <tissue evidence="2">Muscle</tissue>
    </source>
</reference>
<proteinExistence type="predicted"/>
<sequence>MSTAHSSCIFLQQDRFIQRFYSGSLERRKQLVDQFVQQAVGGTEEKIREVEEKNREVEESLNQLMEQYIYTEYSAEVSEFC</sequence>
<feature type="coiled-coil region" evidence="1">
    <location>
        <begin position="40"/>
        <end position="67"/>
    </location>
</feature>
<organism evidence="2 3">
    <name type="scientific">Hemibagrus guttatus</name>
    <dbReference type="NCBI Taxonomy" id="175788"/>
    <lineage>
        <taxon>Eukaryota</taxon>
        <taxon>Metazoa</taxon>
        <taxon>Chordata</taxon>
        <taxon>Craniata</taxon>
        <taxon>Vertebrata</taxon>
        <taxon>Euteleostomi</taxon>
        <taxon>Actinopterygii</taxon>
        <taxon>Neopterygii</taxon>
        <taxon>Teleostei</taxon>
        <taxon>Ostariophysi</taxon>
        <taxon>Siluriformes</taxon>
        <taxon>Bagridae</taxon>
        <taxon>Hemibagrus</taxon>
    </lineage>
</organism>
<dbReference type="AlphaFoldDB" id="A0AAE0UH32"/>
<evidence type="ECO:0000313" key="2">
    <source>
        <dbReference type="EMBL" id="KAK3505786.1"/>
    </source>
</evidence>
<protein>
    <submittedName>
        <fullName evidence="2">Uncharacterized protein</fullName>
    </submittedName>
</protein>
<feature type="non-terminal residue" evidence="2">
    <location>
        <position position="1"/>
    </location>
</feature>
<evidence type="ECO:0000313" key="3">
    <source>
        <dbReference type="Proteomes" id="UP001274896"/>
    </source>
</evidence>
<comment type="caution">
    <text evidence="2">The sequence shown here is derived from an EMBL/GenBank/DDBJ whole genome shotgun (WGS) entry which is preliminary data.</text>
</comment>
<dbReference type="Proteomes" id="UP001274896">
    <property type="component" value="Unassembled WGS sequence"/>
</dbReference>
<gene>
    <name evidence="2" type="ORF">QTP70_004020</name>
</gene>